<organism evidence="6 7">
    <name type="scientific">Malassezia equina</name>
    <dbReference type="NCBI Taxonomy" id="1381935"/>
    <lineage>
        <taxon>Eukaryota</taxon>
        <taxon>Fungi</taxon>
        <taxon>Dikarya</taxon>
        <taxon>Basidiomycota</taxon>
        <taxon>Ustilaginomycotina</taxon>
        <taxon>Malasseziomycetes</taxon>
        <taxon>Malasseziales</taxon>
        <taxon>Malasseziaceae</taxon>
        <taxon>Malassezia</taxon>
    </lineage>
</organism>
<keyword evidence="7" id="KW-1185">Reference proteome</keyword>
<feature type="domain" description="Rho-GAP" evidence="5">
    <location>
        <begin position="351"/>
        <end position="527"/>
    </location>
</feature>
<feature type="region of interest" description="Disordered" evidence="4">
    <location>
        <begin position="616"/>
        <end position="647"/>
    </location>
</feature>
<dbReference type="Pfam" id="PF01103">
    <property type="entry name" value="Omp85"/>
    <property type="match status" value="2"/>
</dbReference>
<evidence type="ECO:0000256" key="2">
    <source>
        <dbReference type="ARBA" id="ARBA00022468"/>
    </source>
</evidence>
<comment type="subcellular location">
    <subcellularLocation>
        <location evidence="1">Membrane</location>
    </subcellularLocation>
</comment>
<reference evidence="6" key="1">
    <citation type="submission" date="2023-03" db="EMBL/GenBank/DDBJ databases">
        <title>Mating type loci evolution in Malassezia.</title>
        <authorList>
            <person name="Coelho M.A."/>
        </authorList>
    </citation>
    <scope>NUCLEOTIDE SEQUENCE</scope>
    <source>
        <strain evidence="6">CBS 12830</strain>
    </source>
</reference>
<dbReference type="SUPFAM" id="SSF48350">
    <property type="entry name" value="GTPase activation domain, GAP"/>
    <property type="match status" value="1"/>
</dbReference>
<dbReference type="Gene3D" id="2.40.160.50">
    <property type="entry name" value="membrane protein fhac: a member of the omp85/tpsb transporter family"/>
    <property type="match status" value="1"/>
</dbReference>
<dbReference type="GO" id="GO:0005096">
    <property type="term" value="F:GTPase activator activity"/>
    <property type="evidence" value="ECO:0007669"/>
    <property type="project" value="UniProtKB-KW"/>
</dbReference>
<dbReference type="InterPro" id="IPR008936">
    <property type="entry name" value="Rho_GTPase_activation_prot"/>
</dbReference>
<gene>
    <name evidence="6" type="ORF">MEQU1_002963</name>
</gene>
<sequence>MAWFPTTLIDERVFHPMLAFAFGKELRVLHVRSVRVKNNQTLSSLPSAIMLSEETLASAPDPIEGLHWVHRALLLVVTQRTWSLYDFRKHSYTEWQPHDPLLYAKDESASQEKRLSIWRSKAFAFANDQVYTGDFVPWDMRLRELEEANEYISAILLGLSLYDGTNLGSGIGLPDSSTQQKATIADTIQRLFYKASSQLPSQPNAAAELMENITHLGSSMDADVTQIYLYLQPFFAIDDGSDKAPPTILRTRWIDLVAEYCPTLLLCQLESHPITFFDLNQVCKVSEKHGFGDILVWAFDRLGRTDQAMDVLDTYAHDTVTRVHTCIEIDTESAGTATGELNFNQCRQAFQSLSTVVKMTCRIGIEHSTQDQVNVDEVREQWFRILNAAIALEHHFDTELAPVKALSIAGLLRRYLNQMPEPIIPKNMSRKFCRVMTKRDLDQGSKIEQYRRLVTSIPQANQYLLLYILDLLAVVETNSHTNKMTAQNLAIVFQPSILGHPHLDSKDEHLAAVEVIEFLIEHQDHFVLALSKPPPKDVPPEELTFQIPAEIEDYVIIPSDSDEEATVDPLEPSSNNSNPVTIHDDIDLKYAKVSSYGLLNSKGIIMSANDVMSDAAHSLAPSHTDSESMSENTTPETPVESSEEVNHVEHNLPKALQLLQQSLINLNDVPILRLNAIRIQGLKNTRHGFMASICRPYVDPSAAETLLADWSADISKMDISKDISVQLEPAQQPVSHEAEEVDVVLRIQPASRFFLKTSTSVGNSEGTASVQGKLRNLFGGAESLEGSATLGTRTKHSYNLSFTTPVFACPNLWANVSAISQHRDLTSVSIRRLAKPSIKSAISYTIERDTRDNSYITMVGSYFKSVLEYAGLGGDTSYIKSETQASISNTFAEGWLHAFTNMGQLMQVSPRVPMGLHSFQELLQPSASMGLGLLFQQGPVRLELNFGLPLLVRAGDGSRKGLQFGIGLEFL</sequence>
<dbReference type="InterPro" id="IPR000198">
    <property type="entry name" value="RhoGAP_dom"/>
</dbReference>
<dbReference type="Gene3D" id="1.10.555.10">
    <property type="entry name" value="Rho GTPase activation protein"/>
    <property type="match status" value="1"/>
</dbReference>
<name>A0AAF0EGN9_9BASI</name>
<keyword evidence="2" id="KW-0343">GTPase activation</keyword>
<dbReference type="GO" id="GO:0007165">
    <property type="term" value="P:signal transduction"/>
    <property type="evidence" value="ECO:0007669"/>
    <property type="project" value="InterPro"/>
</dbReference>
<keyword evidence="3" id="KW-0472">Membrane</keyword>
<evidence type="ECO:0000313" key="7">
    <source>
        <dbReference type="Proteomes" id="UP001214415"/>
    </source>
</evidence>
<feature type="compositionally biased region" description="Low complexity" evidence="4">
    <location>
        <begin position="630"/>
        <end position="640"/>
    </location>
</feature>
<protein>
    <recommendedName>
        <fullName evidence="5">Rho-GAP domain-containing protein</fullName>
    </recommendedName>
</protein>
<dbReference type="InterPro" id="IPR000184">
    <property type="entry name" value="Bac_surfAg_D15"/>
</dbReference>
<dbReference type="PROSITE" id="PS50238">
    <property type="entry name" value="RHOGAP"/>
    <property type="match status" value="1"/>
</dbReference>
<dbReference type="AlphaFoldDB" id="A0AAF0EGN9"/>
<proteinExistence type="predicted"/>
<dbReference type="EMBL" id="CP119905">
    <property type="protein sequence ID" value="WFD24266.1"/>
    <property type="molecule type" value="Genomic_DNA"/>
</dbReference>
<dbReference type="PANTHER" id="PTHR15228:SF25">
    <property type="entry name" value="F-BAR DOMAIN-CONTAINING PROTEIN"/>
    <property type="match status" value="1"/>
</dbReference>
<dbReference type="GO" id="GO:0019867">
    <property type="term" value="C:outer membrane"/>
    <property type="evidence" value="ECO:0007669"/>
    <property type="project" value="InterPro"/>
</dbReference>
<evidence type="ECO:0000256" key="3">
    <source>
        <dbReference type="ARBA" id="ARBA00023136"/>
    </source>
</evidence>
<dbReference type="Pfam" id="PF00620">
    <property type="entry name" value="RhoGAP"/>
    <property type="match status" value="1"/>
</dbReference>
<dbReference type="InterPro" id="IPR051025">
    <property type="entry name" value="RhoGAP"/>
</dbReference>
<dbReference type="PANTHER" id="PTHR15228">
    <property type="entry name" value="SPERMATHECAL PHYSIOLOGY VARIANT"/>
    <property type="match status" value="1"/>
</dbReference>
<evidence type="ECO:0000256" key="1">
    <source>
        <dbReference type="ARBA" id="ARBA00004370"/>
    </source>
</evidence>
<accession>A0AAF0EGN9</accession>
<dbReference type="SMART" id="SM00324">
    <property type="entry name" value="RhoGAP"/>
    <property type="match status" value="1"/>
</dbReference>
<evidence type="ECO:0000256" key="4">
    <source>
        <dbReference type="SAM" id="MobiDB-lite"/>
    </source>
</evidence>
<feature type="region of interest" description="Disordered" evidence="4">
    <location>
        <begin position="561"/>
        <end position="582"/>
    </location>
</feature>
<dbReference type="Proteomes" id="UP001214415">
    <property type="component" value="Chromosome 6"/>
</dbReference>
<evidence type="ECO:0000259" key="5">
    <source>
        <dbReference type="PROSITE" id="PS50238"/>
    </source>
</evidence>
<evidence type="ECO:0000313" key="6">
    <source>
        <dbReference type="EMBL" id="WFD24266.1"/>
    </source>
</evidence>